<reference evidence="5" key="3">
    <citation type="journal article" date="2005" name="Nature">
        <title>The map-based sequence of the rice genome.</title>
        <authorList>
            <consortium name="International rice genome sequencing project (IRGSP)"/>
            <person name="Matsumoto T."/>
            <person name="Wu J."/>
            <person name="Kanamori H."/>
            <person name="Katayose Y."/>
            <person name="Fujisawa M."/>
            <person name="Namiki N."/>
            <person name="Mizuno H."/>
            <person name="Yamamoto K."/>
            <person name="Antonio B.A."/>
            <person name="Baba T."/>
            <person name="Sakata K."/>
            <person name="Nagamura Y."/>
            <person name="Aoki H."/>
            <person name="Arikawa K."/>
            <person name="Arita K."/>
            <person name="Bito T."/>
            <person name="Chiden Y."/>
            <person name="Fujitsuka N."/>
            <person name="Fukunaka R."/>
            <person name="Hamada M."/>
            <person name="Harada C."/>
            <person name="Hayashi A."/>
            <person name="Hijishita S."/>
            <person name="Honda M."/>
            <person name="Hosokawa S."/>
            <person name="Ichikawa Y."/>
            <person name="Idonuma A."/>
            <person name="Iijima M."/>
            <person name="Ikeda M."/>
            <person name="Ikeno M."/>
            <person name="Ito K."/>
            <person name="Ito S."/>
            <person name="Ito T."/>
            <person name="Ito Y."/>
            <person name="Ito Y."/>
            <person name="Iwabuchi A."/>
            <person name="Kamiya K."/>
            <person name="Karasawa W."/>
            <person name="Kurita K."/>
            <person name="Katagiri S."/>
            <person name="Kikuta A."/>
            <person name="Kobayashi H."/>
            <person name="Kobayashi N."/>
            <person name="Machita K."/>
            <person name="Maehara T."/>
            <person name="Masukawa M."/>
            <person name="Mizubayashi T."/>
            <person name="Mukai Y."/>
            <person name="Nagasaki H."/>
            <person name="Nagata Y."/>
            <person name="Naito S."/>
            <person name="Nakashima M."/>
            <person name="Nakama Y."/>
            <person name="Nakamichi Y."/>
            <person name="Nakamura M."/>
            <person name="Meguro A."/>
            <person name="Negishi M."/>
            <person name="Ohta I."/>
            <person name="Ohta T."/>
            <person name="Okamoto M."/>
            <person name="Ono N."/>
            <person name="Saji S."/>
            <person name="Sakaguchi M."/>
            <person name="Sakai K."/>
            <person name="Shibata M."/>
            <person name="Shimokawa T."/>
            <person name="Song J."/>
            <person name="Takazaki Y."/>
            <person name="Terasawa K."/>
            <person name="Tsugane M."/>
            <person name="Tsuji K."/>
            <person name="Ueda S."/>
            <person name="Waki K."/>
            <person name="Yamagata H."/>
            <person name="Yamamoto M."/>
            <person name="Yamamoto S."/>
            <person name="Yamane H."/>
            <person name="Yoshiki S."/>
            <person name="Yoshihara R."/>
            <person name="Yukawa K."/>
            <person name="Zhong H."/>
            <person name="Yano M."/>
            <person name="Yuan Q."/>
            <person name="Ouyang S."/>
            <person name="Liu J."/>
            <person name="Jones K.M."/>
            <person name="Gansberger K."/>
            <person name="Moffat K."/>
            <person name="Hill J."/>
            <person name="Bera J."/>
            <person name="Fadrosh D."/>
            <person name="Jin S."/>
            <person name="Johri S."/>
            <person name="Kim M."/>
            <person name="Overton L."/>
            <person name="Reardon M."/>
            <person name="Tsitrin T."/>
            <person name="Vuong H."/>
            <person name="Weaver B."/>
            <person name="Ciecko A."/>
            <person name="Tallon L."/>
            <person name="Jackson J."/>
            <person name="Pai G."/>
            <person name="Aken S.V."/>
            <person name="Utterback T."/>
            <person name="Reidmuller S."/>
            <person name="Feldblyum T."/>
            <person name="Hsiao J."/>
            <person name="Zismann V."/>
            <person name="Iobst S."/>
            <person name="de Vazeille A.R."/>
            <person name="Buell C.R."/>
            <person name="Ying K."/>
            <person name="Li Y."/>
            <person name="Lu T."/>
            <person name="Huang Y."/>
            <person name="Zhao Q."/>
            <person name="Feng Q."/>
            <person name="Zhang L."/>
            <person name="Zhu J."/>
            <person name="Weng Q."/>
            <person name="Mu J."/>
            <person name="Lu Y."/>
            <person name="Fan D."/>
            <person name="Liu Y."/>
            <person name="Guan J."/>
            <person name="Zhang Y."/>
            <person name="Yu S."/>
            <person name="Liu X."/>
            <person name="Zhang Y."/>
            <person name="Hong G."/>
            <person name="Han B."/>
            <person name="Choisne N."/>
            <person name="Demange N."/>
            <person name="Orjeda G."/>
            <person name="Samain S."/>
            <person name="Cattolico L."/>
            <person name="Pelletier E."/>
            <person name="Couloux A."/>
            <person name="Segurens B."/>
            <person name="Wincker P."/>
            <person name="D'Hont A."/>
            <person name="Scarpelli C."/>
            <person name="Weissenbach J."/>
            <person name="Salanoubat M."/>
            <person name="Quetier F."/>
            <person name="Yu Y."/>
            <person name="Kim H.R."/>
            <person name="Rambo T."/>
            <person name="Currie J."/>
            <person name="Collura K."/>
            <person name="Luo M."/>
            <person name="Yang T."/>
            <person name="Ammiraju J.S.S."/>
            <person name="Engler F."/>
            <person name="Soderlund C."/>
            <person name="Wing R.A."/>
            <person name="Palmer L.E."/>
            <person name="de la Bastide M."/>
            <person name="Spiegel L."/>
            <person name="Nascimento L."/>
            <person name="Zutavern T."/>
            <person name="O'Shaughnessy A."/>
            <person name="Dike S."/>
            <person name="Dedhia N."/>
            <person name="Preston R."/>
            <person name="Balija V."/>
            <person name="McCombie W.R."/>
            <person name="Chow T."/>
            <person name="Chen H."/>
            <person name="Chung M."/>
            <person name="Chen C."/>
            <person name="Shaw J."/>
            <person name="Wu H."/>
            <person name="Hsiao K."/>
            <person name="Chao Y."/>
            <person name="Chu M."/>
            <person name="Cheng C."/>
            <person name="Hour A."/>
            <person name="Lee P."/>
            <person name="Lin S."/>
            <person name="Lin Y."/>
            <person name="Liou J."/>
            <person name="Liu S."/>
            <person name="Hsing Y."/>
            <person name="Raghuvanshi S."/>
            <person name="Mohanty A."/>
            <person name="Bharti A.K."/>
            <person name="Gaur A."/>
            <person name="Gupta V."/>
            <person name="Kumar D."/>
            <person name="Ravi V."/>
            <person name="Vij S."/>
            <person name="Kapur A."/>
            <person name="Khurana P."/>
            <person name="Khurana P."/>
            <person name="Khurana J.P."/>
            <person name="Tyagi A.K."/>
            <person name="Gaikwad K."/>
            <person name="Singh A."/>
            <person name="Dalal V."/>
            <person name="Srivastava S."/>
            <person name="Dixit A."/>
            <person name="Pal A.K."/>
            <person name="Ghazi I.A."/>
            <person name="Yadav M."/>
            <person name="Pandit A."/>
            <person name="Bhargava A."/>
            <person name="Sureshbabu K."/>
            <person name="Batra K."/>
            <person name="Sharma T.R."/>
            <person name="Mohapatra T."/>
            <person name="Singh N.K."/>
            <person name="Messing J."/>
            <person name="Nelson A.B."/>
            <person name="Fuks G."/>
            <person name="Kavchok S."/>
            <person name="Keizer G."/>
            <person name="Linton E."/>
            <person name="Llaca V."/>
            <person name="Song R."/>
            <person name="Tanyolac B."/>
            <person name="Young S."/>
            <person name="Ho-Il K."/>
            <person name="Hahn J.H."/>
            <person name="Sangsakoo G."/>
            <person name="Vanavichit A."/>
            <person name="de Mattos Luiz.A.T."/>
            <person name="Zimmer P.D."/>
            <person name="Malone G."/>
            <person name="Dellagostin O."/>
            <person name="de Oliveira A.C."/>
            <person name="Bevan M."/>
            <person name="Bancroft I."/>
            <person name="Minx P."/>
            <person name="Cordum H."/>
            <person name="Wilson R."/>
            <person name="Cheng Z."/>
            <person name="Jin W."/>
            <person name="Jiang J."/>
            <person name="Leong S.A."/>
            <person name="Iwama H."/>
            <person name="Gojobori T."/>
            <person name="Itoh T."/>
            <person name="Niimura Y."/>
            <person name="Fujii Y."/>
            <person name="Habara T."/>
            <person name="Sakai H."/>
            <person name="Sato Y."/>
            <person name="Wilson G."/>
            <person name="Kumar K."/>
            <person name="McCouch S."/>
            <person name="Juretic N."/>
            <person name="Hoen D."/>
            <person name="Wright S."/>
            <person name="Bruskiewich R."/>
            <person name="Bureau T."/>
            <person name="Miyao A."/>
            <person name="Hirochika H."/>
            <person name="Nishikawa T."/>
            <person name="Kadowaki K."/>
            <person name="Sugiura M."/>
            <person name="Burr B."/>
            <person name="Sasaki T."/>
        </authorList>
    </citation>
    <scope>NUCLEOTIDE SEQUENCE [LARGE SCALE GENOMIC DNA]</scope>
    <source>
        <strain evidence="5">cv. Nipponbare</strain>
    </source>
</reference>
<evidence type="ECO:0000313" key="3">
    <source>
        <dbReference type="EMBL" id="BAD27698.1"/>
    </source>
</evidence>
<reference evidence="3" key="1">
    <citation type="submission" date="2001-08" db="EMBL/GenBank/DDBJ databases">
        <title>Oryza sativa nipponbare(GA3) genomic DNA, chromosome 2, BAC clone:OJ1705_E12.</title>
        <authorList>
            <person name="Sasaki T."/>
            <person name="Matsumoto T."/>
            <person name="Yamamoto K."/>
        </authorList>
    </citation>
    <scope>NUCLEOTIDE SEQUENCE</scope>
</reference>
<organism evidence="4 5">
    <name type="scientific">Oryza sativa subsp. japonica</name>
    <name type="common">Rice</name>
    <dbReference type="NCBI Taxonomy" id="39947"/>
    <lineage>
        <taxon>Eukaryota</taxon>
        <taxon>Viridiplantae</taxon>
        <taxon>Streptophyta</taxon>
        <taxon>Embryophyta</taxon>
        <taxon>Tracheophyta</taxon>
        <taxon>Spermatophyta</taxon>
        <taxon>Magnoliopsida</taxon>
        <taxon>Liliopsida</taxon>
        <taxon>Poales</taxon>
        <taxon>Poaceae</taxon>
        <taxon>BOP clade</taxon>
        <taxon>Oryzoideae</taxon>
        <taxon>Oryzeae</taxon>
        <taxon>Oryzinae</taxon>
        <taxon>Oryza</taxon>
        <taxon>Oryza sativa</taxon>
    </lineage>
</organism>
<sequence>MARSGQLAAGAARRAADGKAKPLGGVEGWPEQRGEAVGRSGGRAEGWSQWAKWGGQRPVDGRSGGGEEEEERCVVGGAEGRSGRPAGEKSWRWPKGHATATGGSGATHTCIPDERTAGGGGDGAPPYHEAEGGDAGGARAVHRGGGVVGDEEGDPREDAAARCAAAGEVVGSAAGVGRSARMDMAIATAAVVAMGTGSRVIYKLVSWPRHAAAPPLRLALRSAAAPPAVRRRRGAMMKKRECVERRLAPRLLRSPPLCRPTPSVRHGGCRGFVSSPSPPVAVLAAGAAAAAAGEQYRVGGPDGWIAPPPEEEELYYSRWASSIAFYVGDSIGNESTAVSSHRRQLVIDLLFFNFAFAFASMACGGRVRVQERLGDQGEQGGVPGFAYFASPDLGRCNEGQRLMINVLAAVPPAAAPAPSTDYDTGAAAGSAFAAASFFAPVVSAAAMAMAGLGCSSSVVAVDNLGSVFVQVQTETKQKEWLEATVSGGGSS</sequence>
<name>Q6ETA2_ORYSJ</name>
<feature type="compositionally biased region" description="Low complexity" evidence="1">
    <location>
        <begin position="1"/>
        <end position="13"/>
    </location>
</feature>
<feature type="compositionally biased region" description="Low complexity" evidence="1">
    <location>
        <begin position="96"/>
        <end position="109"/>
    </location>
</feature>
<gene>
    <name evidence="3" type="ORF">OJ1705_E12.5</name>
    <name evidence="4" type="ORF">OJ1711_D06.19</name>
</gene>
<evidence type="ECO:0000256" key="1">
    <source>
        <dbReference type="SAM" id="MobiDB-lite"/>
    </source>
</evidence>
<dbReference type="InterPro" id="IPR003245">
    <property type="entry name" value="Phytocyanin_dom"/>
</dbReference>
<evidence type="ECO:0000259" key="2">
    <source>
        <dbReference type="PROSITE" id="PS51485"/>
    </source>
</evidence>
<accession>Q6ETA2</accession>
<dbReference type="EMBL" id="AP004070">
    <property type="protein sequence ID" value="BAD27698.1"/>
    <property type="molecule type" value="Genomic_DNA"/>
</dbReference>
<evidence type="ECO:0000313" key="4">
    <source>
        <dbReference type="EMBL" id="BAD28118.1"/>
    </source>
</evidence>
<dbReference type="Proteomes" id="UP000000763">
    <property type="component" value="Chromosome 2"/>
</dbReference>
<dbReference type="AlphaFoldDB" id="Q6ETA2"/>
<dbReference type="SUPFAM" id="SSF49503">
    <property type="entry name" value="Cupredoxins"/>
    <property type="match status" value="1"/>
</dbReference>
<dbReference type="GO" id="GO:0009055">
    <property type="term" value="F:electron transfer activity"/>
    <property type="evidence" value="ECO:0007669"/>
    <property type="project" value="InterPro"/>
</dbReference>
<dbReference type="EMBL" id="AP004857">
    <property type="protein sequence ID" value="BAD28118.1"/>
    <property type="molecule type" value="Genomic_DNA"/>
</dbReference>
<reference evidence="4" key="2">
    <citation type="submission" date="2002-03" db="EMBL/GenBank/DDBJ databases">
        <title>Oryza sativa nipponbare(GA3) genomic DNA, chromosome 2, BAC clone:OJ1711_D06.</title>
        <authorList>
            <person name="Sasaki T."/>
            <person name="Matsumoto T."/>
            <person name="Yamamoto K."/>
        </authorList>
    </citation>
    <scope>NUCLEOTIDE SEQUENCE</scope>
</reference>
<feature type="domain" description="Phytocyanin" evidence="2">
    <location>
        <begin position="294"/>
        <end position="408"/>
    </location>
</feature>
<protein>
    <recommendedName>
        <fullName evidence="2">Phytocyanin domain-containing protein</fullName>
    </recommendedName>
</protein>
<dbReference type="InterPro" id="IPR008972">
    <property type="entry name" value="Cupredoxin"/>
</dbReference>
<dbReference type="PROSITE" id="PS51485">
    <property type="entry name" value="PHYTOCYANIN"/>
    <property type="match status" value="1"/>
</dbReference>
<reference evidence="5" key="4">
    <citation type="journal article" date="2008" name="Nucleic Acids Res.">
        <title>The rice annotation project database (RAP-DB): 2008 update.</title>
        <authorList>
            <consortium name="The rice annotation project (RAP)"/>
        </authorList>
    </citation>
    <scope>GENOME REANNOTATION</scope>
    <source>
        <strain evidence="5">cv. Nipponbare</strain>
    </source>
</reference>
<evidence type="ECO:0000313" key="5">
    <source>
        <dbReference type="Proteomes" id="UP000000763"/>
    </source>
</evidence>
<feature type="region of interest" description="Disordered" evidence="1">
    <location>
        <begin position="1"/>
        <end position="138"/>
    </location>
</feature>
<dbReference type="Gene3D" id="2.60.40.420">
    <property type="entry name" value="Cupredoxins - blue copper proteins"/>
    <property type="match status" value="1"/>
</dbReference>
<proteinExistence type="predicted"/>